<dbReference type="Gene3D" id="3.30.420.10">
    <property type="entry name" value="Ribonuclease H-like superfamily/Ribonuclease H"/>
    <property type="match status" value="1"/>
</dbReference>
<evidence type="ECO:0000259" key="2">
    <source>
        <dbReference type="SMART" id="SM00479"/>
    </source>
</evidence>
<dbReference type="GO" id="GO:0008408">
    <property type="term" value="F:3'-5' exonuclease activity"/>
    <property type="evidence" value="ECO:0007669"/>
    <property type="project" value="TreeGrafter"/>
</dbReference>
<reference evidence="3 4" key="1">
    <citation type="submission" date="2016-11" db="EMBL/GenBank/DDBJ databases">
        <authorList>
            <person name="Jaros S."/>
            <person name="Januszkiewicz K."/>
            <person name="Wedrychowicz H."/>
        </authorList>
    </citation>
    <scope>NUCLEOTIDE SEQUENCE [LARGE SCALE GENOMIC DNA]</scope>
    <source>
        <strain evidence="3 4">DSM 19022</strain>
    </source>
</reference>
<dbReference type="OrthoDB" id="9813328at2"/>
<feature type="domain" description="Exonuclease" evidence="2">
    <location>
        <begin position="6"/>
        <end position="170"/>
    </location>
</feature>
<sequence length="172" mass="19408">MKIPRDFVAFDLETTGLAPPCKILEIGAVRVINNKIVDEFQTFVDPCCTIPKHITEINGINQQMVRNAPKIEDALPLFLKFIEDLPIAAHNVSFDMKFINYEGVRLGYHVTNKVIDTLALSRRHYPGLENHKLNTVAHHLGIINKLAHRGLYDALVVAEILIKMSQEDKQVG</sequence>
<evidence type="ECO:0000313" key="4">
    <source>
        <dbReference type="Proteomes" id="UP000184442"/>
    </source>
</evidence>
<name>A0A1M6DSS1_9FIRM</name>
<dbReference type="CDD" id="cd06127">
    <property type="entry name" value="DEDDh"/>
    <property type="match status" value="1"/>
</dbReference>
<dbReference type="EMBL" id="FQZS01000007">
    <property type="protein sequence ID" value="SHI76262.1"/>
    <property type="molecule type" value="Genomic_DNA"/>
</dbReference>
<dbReference type="InterPro" id="IPR006054">
    <property type="entry name" value="DnaQ"/>
</dbReference>
<evidence type="ECO:0000256" key="1">
    <source>
        <dbReference type="ARBA" id="ARBA00022839"/>
    </source>
</evidence>
<dbReference type="GO" id="GO:0003677">
    <property type="term" value="F:DNA binding"/>
    <property type="evidence" value="ECO:0007669"/>
    <property type="project" value="InterPro"/>
</dbReference>
<dbReference type="Proteomes" id="UP000184442">
    <property type="component" value="Unassembled WGS sequence"/>
</dbReference>
<dbReference type="InterPro" id="IPR013520">
    <property type="entry name" value="Ribonucl_H"/>
</dbReference>
<keyword evidence="1 3" id="KW-0269">Exonuclease</keyword>
<organism evidence="3 4">
    <name type="scientific">Lutispora thermophila DSM 19022</name>
    <dbReference type="NCBI Taxonomy" id="1122184"/>
    <lineage>
        <taxon>Bacteria</taxon>
        <taxon>Bacillati</taxon>
        <taxon>Bacillota</taxon>
        <taxon>Clostridia</taxon>
        <taxon>Lutisporales</taxon>
        <taxon>Lutisporaceae</taxon>
        <taxon>Lutispora</taxon>
    </lineage>
</organism>
<dbReference type="GO" id="GO:0003887">
    <property type="term" value="F:DNA-directed DNA polymerase activity"/>
    <property type="evidence" value="ECO:0007669"/>
    <property type="project" value="InterPro"/>
</dbReference>
<dbReference type="PANTHER" id="PTHR30231:SF41">
    <property type="entry name" value="DNA POLYMERASE III SUBUNIT EPSILON"/>
    <property type="match status" value="1"/>
</dbReference>
<protein>
    <submittedName>
        <fullName evidence="3">Exonuclease, DNA polymerase III, epsilon subunit family</fullName>
    </submittedName>
</protein>
<dbReference type="RefSeq" id="WP_073025398.1">
    <property type="nucleotide sequence ID" value="NZ_FQZS01000007.1"/>
</dbReference>
<evidence type="ECO:0000313" key="3">
    <source>
        <dbReference type="EMBL" id="SHI76262.1"/>
    </source>
</evidence>
<dbReference type="NCBIfam" id="TIGR00573">
    <property type="entry name" value="dnaq"/>
    <property type="match status" value="1"/>
</dbReference>
<keyword evidence="4" id="KW-1185">Reference proteome</keyword>
<dbReference type="InterPro" id="IPR036397">
    <property type="entry name" value="RNaseH_sf"/>
</dbReference>
<dbReference type="SMART" id="SM00479">
    <property type="entry name" value="EXOIII"/>
    <property type="match status" value="1"/>
</dbReference>
<dbReference type="STRING" id="1122184.SAMN02745176_01269"/>
<dbReference type="PANTHER" id="PTHR30231">
    <property type="entry name" value="DNA POLYMERASE III SUBUNIT EPSILON"/>
    <property type="match status" value="1"/>
</dbReference>
<dbReference type="InterPro" id="IPR012337">
    <property type="entry name" value="RNaseH-like_sf"/>
</dbReference>
<proteinExistence type="predicted"/>
<dbReference type="GO" id="GO:0005829">
    <property type="term" value="C:cytosol"/>
    <property type="evidence" value="ECO:0007669"/>
    <property type="project" value="TreeGrafter"/>
</dbReference>
<gene>
    <name evidence="3" type="ORF">SAMN02745176_01269</name>
</gene>
<dbReference type="AlphaFoldDB" id="A0A1M6DSS1"/>
<keyword evidence="1 3" id="KW-0540">Nuclease</keyword>
<dbReference type="SUPFAM" id="SSF53098">
    <property type="entry name" value="Ribonuclease H-like"/>
    <property type="match status" value="1"/>
</dbReference>
<dbReference type="GO" id="GO:0045004">
    <property type="term" value="P:DNA replication proofreading"/>
    <property type="evidence" value="ECO:0007669"/>
    <property type="project" value="TreeGrafter"/>
</dbReference>
<dbReference type="FunFam" id="3.30.420.10:FF:000045">
    <property type="entry name" value="3'-5' exonuclease DinG"/>
    <property type="match status" value="1"/>
</dbReference>
<accession>A0A1M6DSS1</accession>
<dbReference type="Pfam" id="PF00929">
    <property type="entry name" value="RNase_T"/>
    <property type="match status" value="1"/>
</dbReference>
<keyword evidence="1 3" id="KW-0378">Hydrolase</keyword>